<sequence length="368" mass="39091">MATNINLTLEDLIAAISALAGQSEACCEVGGQVIDDPPSDGEVIYGPGQDYPDAESYFNAKCSSANAIYDTVRGMIDWLRDNNVDLKLGALGSITTALVLGLALAGPVGWALQLSGVVITVLAGFIIKSIFDFIDMLDGLDDVHQELVVGLYNADSAETARANFLTVFEGASPSPSSLELTLTGFLLPGSVLNQLFVPRPDVGSYESPDPIDCGASILQVWSFTAGLDSWTHADIGEGNKPSTAAWDSLKQAIKTDFTVDDDPGGSVHEYTSPAISIAVTPGATCQLDRSTTSDGLETGIYLEVKYSDASIEWIIAPKTSSAGTVILTLTQSKSIVQVRCEAARLWEWTETPSTHFQHIFEVRIFGAG</sequence>
<evidence type="ECO:0000313" key="2">
    <source>
        <dbReference type="EMBL" id="KKM92178.1"/>
    </source>
</evidence>
<keyword evidence="1" id="KW-0812">Transmembrane</keyword>
<feature type="transmembrane region" description="Helical" evidence="1">
    <location>
        <begin position="84"/>
        <end position="104"/>
    </location>
</feature>
<proteinExistence type="predicted"/>
<reference evidence="2" key="1">
    <citation type="journal article" date="2015" name="Nature">
        <title>Complex archaea that bridge the gap between prokaryotes and eukaryotes.</title>
        <authorList>
            <person name="Spang A."/>
            <person name="Saw J.H."/>
            <person name="Jorgensen S.L."/>
            <person name="Zaremba-Niedzwiedzka K."/>
            <person name="Martijn J."/>
            <person name="Lind A.E."/>
            <person name="van Eijk R."/>
            <person name="Schleper C."/>
            <person name="Guy L."/>
            <person name="Ettema T.J."/>
        </authorList>
    </citation>
    <scope>NUCLEOTIDE SEQUENCE</scope>
</reference>
<dbReference type="EMBL" id="LAZR01006429">
    <property type="protein sequence ID" value="KKM92178.1"/>
    <property type="molecule type" value="Genomic_DNA"/>
</dbReference>
<organism evidence="2">
    <name type="scientific">marine sediment metagenome</name>
    <dbReference type="NCBI Taxonomy" id="412755"/>
    <lineage>
        <taxon>unclassified sequences</taxon>
        <taxon>metagenomes</taxon>
        <taxon>ecological metagenomes</taxon>
    </lineage>
</organism>
<keyword evidence="1" id="KW-1133">Transmembrane helix</keyword>
<name>A0A0F9LF83_9ZZZZ</name>
<comment type="caution">
    <text evidence="2">The sequence shown here is derived from an EMBL/GenBank/DDBJ whole genome shotgun (WGS) entry which is preliminary data.</text>
</comment>
<protein>
    <submittedName>
        <fullName evidence="2">Uncharacterized protein</fullName>
    </submittedName>
</protein>
<keyword evidence="1" id="KW-0472">Membrane</keyword>
<accession>A0A0F9LF83</accession>
<dbReference type="AlphaFoldDB" id="A0A0F9LF83"/>
<evidence type="ECO:0000256" key="1">
    <source>
        <dbReference type="SAM" id="Phobius"/>
    </source>
</evidence>
<gene>
    <name evidence="2" type="ORF">LCGC14_1220970</name>
</gene>